<reference evidence="1" key="2">
    <citation type="journal article" date="2015" name="Fish Shellfish Immunol.">
        <title>Early steps in the European eel (Anguilla anguilla)-Vibrio vulnificus interaction in the gills: Role of the RtxA13 toxin.</title>
        <authorList>
            <person name="Callol A."/>
            <person name="Pajuelo D."/>
            <person name="Ebbesson L."/>
            <person name="Teles M."/>
            <person name="MacKenzie S."/>
            <person name="Amaro C."/>
        </authorList>
    </citation>
    <scope>NUCLEOTIDE SEQUENCE</scope>
</reference>
<reference evidence="1" key="1">
    <citation type="submission" date="2014-11" db="EMBL/GenBank/DDBJ databases">
        <authorList>
            <person name="Amaro Gonzalez C."/>
        </authorList>
    </citation>
    <scope>NUCLEOTIDE SEQUENCE</scope>
</reference>
<dbReference type="EMBL" id="GBXM01055559">
    <property type="protein sequence ID" value="JAH53018.1"/>
    <property type="molecule type" value="Transcribed_RNA"/>
</dbReference>
<sequence>MHVATFNSTDLAPQDWMTGQRTHYCKNPPKFKTTTMYYGLKNRPKETGK</sequence>
<proteinExistence type="predicted"/>
<dbReference type="AlphaFoldDB" id="A0A0E9TJV2"/>
<name>A0A0E9TJV2_ANGAN</name>
<protein>
    <submittedName>
        <fullName evidence="1">Uncharacterized protein</fullName>
    </submittedName>
</protein>
<accession>A0A0E9TJV2</accession>
<organism evidence="1">
    <name type="scientific">Anguilla anguilla</name>
    <name type="common">European freshwater eel</name>
    <name type="synonym">Muraena anguilla</name>
    <dbReference type="NCBI Taxonomy" id="7936"/>
    <lineage>
        <taxon>Eukaryota</taxon>
        <taxon>Metazoa</taxon>
        <taxon>Chordata</taxon>
        <taxon>Craniata</taxon>
        <taxon>Vertebrata</taxon>
        <taxon>Euteleostomi</taxon>
        <taxon>Actinopterygii</taxon>
        <taxon>Neopterygii</taxon>
        <taxon>Teleostei</taxon>
        <taxon>Anguilliformes</taxon>
        <taxon>Anguillidae</taxon>
        <taxon>Anguilla</taxon>
    </lineage>
</organism>
<evidence type="ECO:0000313" key="1">
    <source>
        <dbReference type="EMBL" id="JAH53018.1"/>
    </source>
</evidence>